<dbReference type="PROSITE" id="PS51257">
    <property type="entry name" value="PROKAR_LIPOPROTEIN"/>
    <property type="match status" value="1"/>
</dbReference>
<evidence type="ECO:0000256" key="2">
    <source>
        <dbReference type="ARBA" id="ARBA00006275"/>
    </source>
</evidence>
<dbReference type="Proteomes" id="UP001244640">
    <property type="component" value="Unassembled WGS sequence"/>
</dbReference>
<keyword evidence="10" id="KW-1185">Reference proteome</keyword>
<dbReference type="EMBL" id="JAUTBA010000001">
    <property type="protein sequence ID" value="MDQ1149753.1"/>
    <property type="molecule type" value="Genomic_DNA"/>
</dbReference>
<protein>
    <recommendedName>
        <fullName evidence="11">SusD family protein</fullName>
    </recommendedName>
</protein>
<evidence type="ECO:0008006" key="11">
    <source>
        <dbReference type="Google" id="ProtNLM"/>
    </source>
</evidence>
<organism evidence="9 10">
    <name type="scientific">Sphingobacterium zeae</name>
    <dbReference type="NCBI Taxonomy" id="1776859"/>
    <lineage>
        <taxon>Bacteria</taxon>
        <taxon>Pseudomonadati</taxon>
        <taxon>Bacteroidota</taxon>
        <taxon>Sphingobacteriia</taxon>
        <taxon>Sphingobacteriales</taxon>
        <taxon>Sphingobacteriaceae</taxon>
        <taxon>Sphingobacterium</taxon>
    </lineage>
</organism>
<evidence type="ECO:0000313" key="10">
    <source>
        <dbReference type="Proteomes" id="UP001244640"/>
    </source>
</evidence>
<dbReference type="InterPro" id="IPR011990">
    <property type="entry name" value="TPR-like_helical_dom_sf"/>
</dbReference>
<evidence type="ECO:0000256" key="4">
    <source>
        <dbReference type="ARBA" id="ARBA00023136"/>
    </source>
</evidence>
<dbReference type="SUPFAM" id="SSF48452">
    <property type="entry name" value="TPR-like"/>
    <property type="match status" value="1"/>
</dbReference>
<dbReference type="RefSeq" id="WP_307185535.1">
    <property type="nucleotide sequence ID" value="NZ_JAUTBA010000001.1"/>
</dbReference>
<comment type="subcellular location">
    <subcellularLocation>
        <location evidence="1">Cell outer membrane</location>
    </subcellularLocation>
</comment>
<dbReference type="InterPro" id="IPR033985">
    <property type="entry name" value="SusD-like_N"/>
</dbReference>
<gene>
    <name evidence="9" type="ORF">QE382_001737</name>
</gene>
<evidence type="ECO:0000259" key="7">
    <source>
        <dbReference type="Pfam" id="PF07980"/>
    </source>
</evidence>
<evidence type="ECO:0000256" key="3">
    <source>
        <dbReference type="ARBA" id="ARBA00022729"/>
    </source>
</evidence>
<feature type="domain" description="SusD-like N-terminal" evidence="8">
    <location>
        <begin position="21"/>
        <end position="213"/>
    </location>
</feature>
<keyword evidence="4" id="KW-0472">Membrane</keyword>
<evidence type="ECO:0000256" key="1">
    <source>
        <dbReference type="ARBA" id="ARBA00004442"/>
    </source>
</evidence>
<evidence type="ECO:0000256" key="6">
    <source>
        <dbReference type="SAM" id="SignalP"/>
    </source>
</evidence>
<dbReference type="Pfam" id="PF14322">
    <property type="entry name" value="SusD-like_3"/>
    <property type="match status" value="1"/>
</dbReference>
<evidence type="ECO:0000313" key="9">
    <source>
        <dbReference type="EMBL" id="MDQ1149753.1"/>
    </source>
</evidence>
<feature type="chain" id="PRO_5047178811" description="SusD family protein" evidence="6">
    <location>
        <begin position="21"/>
        <end position="497"/>
    </location>
</feature>
<feature type="domain" description="RagB/SusD" evidence="7">
    <location>
        <begin position="391"/>
        <end position="463"/>
    </location>
</feature>
<sequence length="497" mass="57042">MRNIHKILILVSTLSLFSCAKWLDIQPESDVDKNVLFSTEDGFKEALLGVYTRASKSDLYGLELTIGTPEVLAQNYVMASGDKLRYEETKKFKYQDANFITRKDNIWKGLYNGIVNSNLILEEIDKKQKLFVGNNYALIKGEALALRAYLHFDALRLFAPSPLLNSMSDAIPYVTSYSNKSTKLSTVAQVLDSAIRDLEIAKDLLKVDPIRQPSYRIGYPIITDTLKNSELNNSELFLQNRRHRLNYFAVCGLLARIYLYQGDQVKALAHANEVITANKFPWTNKTDFLALEPDKKDRIFYKELLFAWYIPAMSGTYNNDWFVDGTVGMYLDEDETRTIYNVAGDGGTDVRFTQWFESRSLGTQRASTLLKFRRNSFSDSFSANLHYLVAPAIKLSEMYYIAAECTYDSNPAKALALVDEVREHREIGKKLQVSTKSQFISELVKEYRKEMYAEGQLFYLYKRLNLPINGHHGEVISARQEIFVWPLPDDEIIYGQR</sequence>
<keyword evidence="3 6" id="KW-0732">Signal</keyword>
<reference evidence="9 10" key="1">
    <citation type="submission" date="2023-07" db="EMBL/GenBank/DDBJ databases">
        <title>Functional and genomic diversity of the sorghum phyllosphere microbiome.</title>
        <authorList>
            <person name="Shade A."/>
        </authorList>
    </citation>
    <scope>NUCLEOTIDE SEQUENCE [LARGE SCALE GENOMIC DNA]</scope>
    <source>
        <strain evidence="9 10">SORGH_AS_0892</strain>
    </source>
</reference>
<feature type="signal peptide" evidence="6">
    <location>
        <begin position="1"/>
        <end position="20"/>
    </location>
</feature>
<dbReference type="Pfam" id="PF07980">
    <property type="entry name" value="SusD_RagB"/>
    <property type="match status" value="1"/>
</dbReference>
<name>A0ABU0U470_9SPHI</name>
<proteinExistence type="inferred from homology"/>
<comment type="similarity">
    <text evidence="2">Belongs to the SusD family.</text>
</comment>
<dbReference type="Gene3D" id="1.25.40.390">
    <property type="match status" value="1"/>
</dbReference>
<evidence type="ECO:0000259" key="8">
    <source>
        <dbReference type="Pfam" id="PF14322"/>
    </source>
</evidence>
<comment type="caution">
    <text evidence="9">The sequence shown here is derived from an EMBL/GenBank/DDBJ whole genome shotgun (WGS) entry which is preliminary data.</text>
</comment>
<dbReference type="InterPro" id="IPR012944">
    <property type="entry name" value="SusD_RagB_dom"/>
</dbReference>
<accession>A0ABU0U470</accession>
<dbReference type="Gene3D" id="2.20.20.130">
    <property type="match status" value="1"/>
</dbReference>
<keyword evidence="5" id="KW-0998">Cell outer membrane</keyword>
<dbReference type="Gene3D" id="1.25.40.900">
    <property type="match status" value="1"/>
</dbReference>
<evidence type="ECO:0000256" key="5">
    <source>
        <dbReference type="ARBA" id="ARBA00023237"/>
    </source>
</evidence>